<dbReference type="InterPro" id="IPR017941">
    <property type="entry name" value="Rieske_2Fe-2S"/>
</dbReference>
<dbReference type="InterPro" id="IPR044043">
    <property type="entry name" value="VanA_C_cat"/>
</dbReference>
<evidence type="ECO:0000256" key="5">
    <source>
        <dbReference type="ARBA" id="ARBA00023014"/>
    </source>
</evidence>
<feature type="domain" description="Rieske" evidence="6">
    <location>
        <begin position="8"/>
        <end position="110"/>
    </location>
</feature>
<dbReference type="InterPro" id="IPR050584">
    <property type="entry name" value="Cholesterol_7-desaturase"/>
</dbReference>
<proteinExistence type="predicted"/>
<dbReference type="Gene3D" id="3.90.380.10">
    <property type="entry name" value="Naphthalene 1,2-dioxygenase Alpha Subunit, Chain A, domain 1"/>
    <property type="match status" value="1"/>
</dbReference>
<dbReference type="Pfam" id="PF00355">
    <property type="entry name" value="Rieske"/>
    <property type="match status" value="1"/>
</dbReference>
<dbReference type="InterPro" id="IPR036922">
    <property type="entry name" value="Rieske_2Fe-2S_sf"/>
</dbReference>
<evidence type="ECO:0000313" key="7">
    <source>
        <dbReference type="EMBL" id="MDP9896861.1"/>
    </source>
</evidence>
<dbReference type="RefSeq" id="WP_307601583.1">
    <property type="nucleotide sequence ID" value="NZ_JAUSRD010000021.1"/>
</dbReference>
<dbReference type="SUPFAM" id="SSF55961">
    <property type="entry name" value="Bet v1-like"/>
    <property type="match status" value="1"/>
</dbReference>
<dbReference type="EMBL" id="JAUSRD010000021">
    <property type="protein sequence ID" value="MDP9896861.1"/>
    <property type="molecule type" value="Genomic_DNA"/>
</dbReference>
<dbReference type="PANTHER" id="PTHR21266">
    <property type="entry name" value="IRON-SULFUR DOMAIN CONTAINING PROTEIN"/>
    <property type="match status" value="1"/>
</dbReference>
<dbReference type="Pfam" id="PF19112">
    <property type="entry name" value="VanA_C"/>
    <property type="match status" value="1"/>
</dbReference>
<keyword evidence="4" id="KW-0408">Iron</keyword>
<keyword evidence="5" id="KW-0411">Iron-sulfur</keyword>
<dbReference type="PROSITE" id="PS51296">
    <property type="entry name" value="RIESKE"/>
    <property type="match status" value="1"/>
</dbReference>
<dbReference type="Gene3D" id="2.102.10.10">
    <property type="entry name" value="Rieske [2Fe-2S] iron-sulphur domain"/>
    <property type="match status" value="1"/>
</dbReference>
<dbReference type="CDD" id="cd08878">
    <property type="entry name" value="RHO_alpha_C_DMO-like"/>
    <property type="match status" value="1"/>
</dbReference>
<comment type="caution">
    <text evidence="7">The sequence shown here is derived from an EMBL/GenBank/DDBJ whole genome shotgun (WGS) entry which is preliminary data.</text>
</comment>
<dbReference type="GO" id="GO:0051537">
    <property type="term" value="F:2 iron, 2 sulfur cluster binding"/>
    <property type="evidence" value="ECO:0007669"/>
    <property type="project" value="UniProtKB-KW"/>
</dbReference>
<dbReference type="GO" id="GO:0046872">
    <property type="term" value="F:metal ion binding"/>
    <property type="evidence" value="ECO:0007669"/>
    <property type="project" value="UniProtKB-KW"/>
</dbReference>
<dbReference type="Proteomes" id="UP001242045">
    <property type="component" value="Unassembled WGS sequence"/>
</dbReference>
<dbReference type="SUPFAM" id="SSF50022">
    <property type="entry name" value="ISP domain"/>
    <property type="match status" value="1"/>
</dbReference>
<dbReference type="GO" id="GO:0018489">
    <property type="term" value="F:vanillate monooxygenase activity"/>
    <property type="evidence" value="ECO:0007669"/>
    <property type="project" value="UniProtKB-EC"/>
</dbReference>
<evidence type="ECO:0000256" key="4">
    <source>
        <dbReference type="ARBA" id="ARBA00023004"/>
    </source>
</evidence>
<sequence>MQFPLNTWYMAAWAHEVGDAPLARTICNEQIVLFRDRATGLAAALQDRCCHRGAPLRLGEVTDRGLRCGYHGVTYDCSGSCVHVPGPGKIPSKLKVRNFAVEERDEVVWIWMGEPAQADHSKILAYPYHGDTKKWPHKKHMHKVAANYMLLIENLMDLTHLAFVHKSTIGGNPQAHTDAKMTVVPKDTGLHFIRWLPNSAPPATYSKAVGITANVDRWMEFEYFAPGNVVQWTGALETGRGAEENRDQSGGFSLRILHSLTPETEHSSLYFWSISNGYRQEDPDATEQIFQEVNTAFQEDKAMVEAQQSTLLSTGGEEGLVNIVSDVARVHMRRALQRLIDGGNLT</sequence>
<name>A0AAW8DAI4_9BURK</name>
<keyword evidence="3 7" id="KW-0560">Oxidoreductase</keyword>
<evidence type="ECO:0000256" key="2">
    <source>
        <dbReference type="ARBA" id="ARBA00022723"/>
    </source>
</evidence>
<reference evidence="7" key="1">
    <citation type="submission" date="2023-07" db="EMBL/GenBank/DDBJ databases">
        <title>Sorghum-associated microbial communities from plants grown in Nebraska, USA.</title>
        <authorList>
            <person name="Schachtman D."/>
        </authorList>
    </citation>
    <scope>NUCLEOTIDE SEQUENCE</scope>
    <source>
        <strain evidence="7">DS3754</strain>
    </source>
</reference>
<accession>A0AAW8DAI4</accession>
<evidence type="ECO:0000256" key="1">
    <source>
        <dbReference type="ARBA" id="ARBA00022714"/>
    </source>
</evidence>
<gene>
    <name evidence="7" type="ORF">J2W31_006002</name>
</gene>
<dbReference type="EC" id="1.14.13.82" evidence="7"/>
<organism evidence="7 8">
    <name type="scientific">Variovorax boronicumulans</name>
    <dbReference type="NCBI Taxonomy" id="436515"/>
    <lineage>
        <taxon>Bacteria</taxon>
        <taxon>Pseudomonadati</taxon>
        <taxon>Pseudomonadota</taxon>
        <taxon>Betaproteobacteria</taxon>
        <taxon>Burkholderiales</taxon>
        <taxon>Comamonadaceae</taxon>
        <taxon>Variovorax</taxon>
    </lineage>
</organism>
<evidence type="ECO:0000256" key="3">
    <source>
        <dbReference type="ARBA" id="ARBA00023002"/>
    </source>
</evidence>
<protein>
    <submittedName>
        <fullName evidence="7">Vanillate O-demethylase monooxygenase subunit</fullName>
        <ecNumber evidence="7">1.14.13.82</ecNumber>
    </submittedName>
</protein>
<evidence type="ECO:0000313" key="8">
    <source>
        <dbReference type="Proteomes" id="UP001242045"/>
    </source>
</evidence>
<keyword evidence="7" id="KW-0503">Monooxygenase</keyword>
<keyword evidence="1" id="KW-0001">2Fe-2S</keyword>
<evidence type="ECO:0000259" key="6">
    <source>
        <dbReference type="PROSITE" id="PS51296"/>
    </source>
</evidence>
<dbReference type="PANTHER" id="PTHR21266:SF60">
    <property type="entry name" value="3-KETOSTEROID-9-ALPHA-MONOOXYGENASE, OXYGENASE COMPONENT"/>
    <property type="match status" value="1"/>
</dbReference>
<keyword evidence="2" id="KW-0479">Metal-binding</keyword>
<dbReference type="AlphaFoldDB" id="A0AAW8DAI4"/>